<feature type="compositionally biased region" description="Acidic residues" evidence="1">
    <location>
        <begin position="180"/>
        <end position="190"/>
    </location>
</feature>
<gene>
    <name evidence="2" type="ORF">SERLA73DRAFT_149177</name>
</gene>
<accession>F8PGA9</accession>
<dbReference type="EMBL" id="GL945474">
    <property type="protein sequence ID" value="EGO04816.1"/>
    <property type="molecule type" value="Genomic_DNA"/>
</dbReference>
<dbReference type="AlphaFoldDB" id="F8PGA9"/>
<reference evidence="3" key="1">
    <citation type="journal article" date="2011" name="Science">
        <title>The plant cell wall-decomposing machinery underlies the functional diversity of forest fungi.</title>
        <authorList>
            <person name="Eastwood D.C."/>
            <person name="Floudas D."/>
            <person name="Binder M."/>
            <person name="Majcherczyk A."/>
            <person name="Schneider P."/>
            <person name="Aerts A."/>
            <person name="Asiegbu F.O."/>
            <person name="Baker S.E."/>
            <person name="Barry K."/>
            <person name="Bendiksby M."/>
            <person name="Blumentritt M."/>
            <person name="Coutinho P.M."/>
            <person name="Cullen D."/>
            <person name="de Vries R.P."/>
            <person name="Gathman A."/>
            <person name="Goodell B."/>
            <person name="Henrissat B."/>
            <person name="Ihrmark K."/>
            <person name="Kauserud H."/>
            <person name="Kohler A."/>
            <person name="LaButti K."/>
            <person name="Lapidus A."/>
            <person name="Lavin J.L."/>
            <person name="Lee Y.-H."/>
            <person name="Lindquist E."/>
            <person name="Lilly W."/>
            <person name="Lucas S."/>
            <person name="Morin E."/>
            <person name="Murat C."/>
            <person name="Oguiza J.A."/>
            <person name="Park J."/>
            <person name="Pisabarro A.G."/>
            <person name="Riley R."/>
            <person name="Rosling A."/>
            <person name="Salamov A."/>
            <person name="Schmidt O."/>
            <person name="Schmutz J."/>
            <person name="Skrede I."/>
            <person name="Stenlid J."/>
            <person name="Wiebenga A."/>
            <person name="Xie X."/>
            <person name="Kuees U."/>
            <person name="Hibbett D.S."/>
            <person name="Hoffmeister D."/>
            <person name="Hoegberg N."/>
            <person name="Martin F."/>
            <person name="Grigoriev I.V."/>
            <person name="Watkinson S.C."/>
        </authorList>
    </citation>
    <scope>NUCLEOTIDE SEQUENCE [LARGE SCALE GENOMIC DNA]</scope>
    <source>
        <strain evidence="3">strain S7.3</strain>
    </source>
</reference>
<dbReference type="InParanoid" id="F8PGA9"/>
<name>F8PGA9_SERL3</name>
<evidence type="ECO:0000313" key="3">
    <source>
        <dbReference type="Proteomes" id="UP000008063"/>
    </source>
</evidence>
<proteinExistence type="predicted"/>
<dbReference type="STRING" id="936435.F8PGA9"/>
<dbReference type="HOGENOM" id="CLU_101637_0_0_1"/>
<feature type="region of interest" description="Disordered" evidence="1">
    <location>
        <begin position="173"/>
        <end position="222"/>
    </location>
</feature>
<protein>
    <submittedName>
        <fullName evidence="2">Uncharacterized protein</fullName>
    </submittedName>
</protein>
<sequence>MACGDKVDRVIHPEIPVKSVEGKWGKHIWPLLLTVLAENGNKGHMARNMQNVLRSPGLKHFMNVTTVEYADGQCILPRIVQILPKNSTLHISNDYKKDFHFSKQHAINHILTEIRQKGATDNYNTRVSEGFHQEAQEAYKQTNRKDTDSQMDCIDENQEAIAHIRMTVDNHDKAHHNDTEDQDLGDDAGSNDDQRSTQPTPNNHWILLENGKYGAGHHTRKV</sequence>
<organism evidence="3">
    <name type="scientific">Serpula lacrymans var. lacrymans (strain S7.3)</name>
    <name type="common">Dry rot fungus</name>
    <dbReference type="NCBI Taxonomy" id="936435"/>
    <lineage>
        <taxon>Eukaryota</taxon>
        <taxon>Fungi</taxon>
        <taxon>Dikarya</taxon>
        <taxon>Basidiomycota</taxon>
        <taxon>Agaricomycotina</taxon>
        <taxon>Agaricomycetes</taxon>
        <taxon>Agaricomycetidae</taxon>
        <taxon>Boletales</taxon>
        <taxon>Coniophorineae</taxon>
        <taxon>Serpulaceae</taxon>
        <taxon>Serpula</taxon>
    </lineage>
</organism>
<dbReference type="OrthoDB" id="3239511at2759"/>
<keyword evidence="3" id="KW-1185">Reference proteome</keyword>
<evidence type="ECO:0000256" key="1">
    <source>
        <dbReference type="SAM" id="MobiDB-lite"/>
    </source>
</evidence>
<evidence type="ECO:0000313" key="2">
    <source>
        <dbReference type="EMBL" id="EGO04816.1"/>
    </source>
</evidence>
<dbReference type="Proteomes" id="UP000008063">
    <property type="component" value="Unassembled WGS sequence"/>
</dbReference>